<dbReference type="InterPro" id="IPR013783">
    <property type="entry name" value="Ig-like_fold"/>
</dbReference>
<dbReference type="InterPro" id="IPR014756">
    <property type="entry name" value="Ig_E-set"/>
</dbReference>
<evidence type="ECO:0000313" key="2">
    <source>
        <dbReference type="EMBL" id="RWS23582.1"/>
    </source>
</evidence>
<dbReference type="STRING" id="299467.A0A443S7R5"/>
<feature type="repeat" description="Filamin" evidence="1">
    <location>
        <begin position="65"/>
        <end position="160"/>
    </location>
</feature>
<organism evidence="2 3">
    <name type="scientific">Leptotrombidium deliense</name>
    <dbReference type="NCBI Taxonomy" id="299467"/>
    <lineage>
        <taxon>Eukaryota</taxon>
        <taxon>Metazoa</taxon>
        <taxon>Ecdysozoa</taxon>
        <taxon>Arthropoda</taxon>
        <taxon>Chelicerata</taxon>
        <taxon>Arachnida</taxon>
        <taxon>Acari</taxon>
        <taxon>Acariformes</taxon>
        <taxon>Trombidiformes</taxon>
        <taxon>Prostigmata</taxon>
        <taxon>Anystina</taxon>
        <taxon>Parasitengona</taxon>
        <taxon>Trombiculoidea</taxon>
        <taxon>Trombiculidae</taxon>
        <taxon>Leptotrombidium</taxon>
    </lineage>
</organism>
<dbReference type="InterPro" id="IPR017868">
    <property type="entry name" value="Filamin/ABP280_repeat-like"/>
</dbReference>
<dbReference type="AlphaFoldDB" id="A0A443S7R5"/>
<keyword evidence="3" id="KW-1185">Reference proteome</keyword>
<dbReference type="Proteomes" id="UP000288716">
    <property type="component" value="Unassembled WGS sequence"/>
</dbReference>
<protein>
    <submittedName>
        <fullName evidence="2">Uncharacterized protein</fullName>
    </submittedName>
</protein>
<evidence type="ECO:0000256" key="1">
    <source>
        <dbReference type="PROSITE-ProRule" id="PRU00087"/>
    </source>
</evidence>
<comment type="caution">
    <text evidence="2">The sequence shown here is derived from an EMBL/GenBank/DDBJ whole genome shotgun (WGS) entry which is preliminary data.</text>
</comment>
<sequence>MQMQVPSLSSSTAGFIDDEIPYFASLLEGTMFEDANSVFTKSRDSLDLYSPERKVSDECNYETKDKGIYPENCLVTGSGIQSGKVGIKNRFNVCTKYAGRSFLSVGIQGIDEDDLLYVTMSYIGDSQYEVVYEVTRAGYFIIFVRYGDWNVADSPFICKVTF</sequence>
<reference evidence="2 3" key="1">
    <citation type="journal article" date="2018" name="Gigascience">
        <title>Genomes of trombidid mites reveal novel predicted allergens and laterally-transferred genes associated with secondary metabolism.</title>
        <authorList>
            <person name="Dong X."/>
            <person name="Chaisiri K."/>
            <person name="Xia D."/>
            <person name="Armstrong S.D."/>
            <person name="Fang Y."/>
            <person name="Donnelly M.J."/>
            <person name="Kadowaki T."/>
            <person name="McGarry J.W."/>
            <person name="Darby A.C."/>
            <person name="Makepeace B.L."/>
        </authorList>
    </citation>
    <scope>NUCLEOTIDE SEQUENCE [LARGE SCALE GENOMIC DNA]</scope>
    <source>
        <strain evidence="2">UoL-UT</strain>
    </source>
</reference>
<name>A0A443S7R5_9ACAR</name>
<dbReference type="SUPFAM" id="SSF81296">
    <property type="entry name" value="E set domains"/>
    <property type="match status" value="1"/>
</dbReference>
<dbReference type="Gene3D" id="2.60.40.10">
    <property type="entry name" value="Immunoglobulins"/>
    <property type="match status" value="1"/>
</dbReference>
<proteinExistence type="predicted"/>
<dbReference type="OrthoDB" id="10012602at2759"/>
<dbReference type="InterPro" id="IPR001298">
    <property type="entry name" value="Filamin/ABP280_rpt"/>
</dbReference>
<dbReference type="Pfam" id="PF00630">
    <property type="entry name" value="Filamin"/>
    <property type="match status" value="1"/>
</dbReference>
<dbReference type="PROSITE" id="PS50194">
    <property type="entry name" value="FILAMIN_REPEAT"/>
    <property type="match status" value="1"/>
</dbReference>
<dbReference type="EMBL" id="NCKV01006200">
    <property type="protein sequence ID" value="RWS23582.1"/>
    <property type="molecule type" value="Genomic_DNA"/>
</dbReference>
<evidence type="ECO:0000313" key="3">
    <source>
        <dbReference type="Proteomes" id="UP000288716"/>
    </source>
</evidence>
<dbReference type="VEuPathDB" id="VectorBase:LDEU008458"/>
<accession>A0A443S7R5</accession>
<gene>
    <name evidence="2" type="ORF">B4U80_13349</name>
</gene>
<dbReference type="SMART" id="SM00557">
    <property type="entry name" value="IG_FLMN"/>
    <property type="match status" value="1"/>
</dbReference>